<sequence>MKIGTKSVLFIGILILLVTNIVLFAKGIVMADTAQKIQITIERLKIENNQLQTKLYSSSSLDKLDKTAQSLGFTKIASPLYLENPRYAQAQ</sequence>
<reference evidence="1 2" key="1">
    <citation type="journal article" date="2016" name="Nat. Commun.">
        <title>Thousands of microbial genomes shed light on interconnected biogeochemical processes in an aquifer system.</title>
        <authorList>
            <person name="Anantharaman K."/>
            <person name="Brown C.T."/>
            <person name="Hug L.A."/>
            <person name="Sharon I."/>
            <person name="Castelle C.J."/>
            <person name="Probst A.J."/>
            <person name="Thomas B.C."/>
            <person name="Singh A."/>
            <person name="Wilkins M.J."/>
            <person name="Karaoz U."/>
            <person name="Brodie E.L."/>
            <person name="Williams K.H."/>
            <person name="Hubbard S.S."/>
            <person name="Banfield J.F."/>
        </authorList>
    </citation>
    <scope>NUCLEOTIDE SEQUENCE [LARGE SCALE GENOMIC DNA]</scope>
</reference>
<protein>
    <submittedName>
        <fullName evidence="1">Uncharacterized protein</fullName>
    </submittedName>
</protein>
<gene>
    <name evidence="1" type="ORF">A2799_00460</name>
</gene>
<evidence type="ECO:0000313" key="1">
    <source>
        <dbReference type="EMBL" id="OGK19287.1"/>
    </source>
</evidence>
<proteinExistence type="predicted"/>
<evidence type="ECO:0000313" key="2">
    <source>
        <dbReference type="Proteomes" id="UP000176850"/>
    </source>
</evidence>
<name>A0A1F7GK62_9BACT</name>
<dbReference type="AlphaFoldDB" id="A0A1F7GK62"/>
<organism evidence="1 2">
    <name type="scientific">Candidatus Roizmanbacteria bacterium RIFCSPHIGHO2_01_FULL_39_24</name>
    <dbReference type="NCBI Taxonomy" id="1802032"/>
    <lineage>
        <taxon>Bacteria</taxon>
        <taxon>Candidatus Roizmaniibacteriota</taxon>
    </lineage>
</organism>
<comment type="caution">
    <text evidence="1">The sequence shown here is derived from an EMBL/GenBank/DDBJ whole genome shotgun (WGS) entry which is preliminary data.</text>
</comment>
<accession>A0A1F7GK62</accession>
<dbReference type="EMBL" id="MFZH01000013">
    <property type="protein sequence ID" value="OGK19287.1"/>
    <property type="molecule type" value="Genomic_DNA"/>
</dbReference>
<dbReference type="Proteomes" id="UP000176850">
    <property type="component" value="Unassembled WGS sequence"/>
</dbReference>